<dbReference type="RefSeq" id="WP_140623398.1">
    <property type="nucleotide sequence ID" value="NZ_VFRQ01000013.1"/>
</dbReference>
<feature type="transmembrane region" description="Helical" evidence="8">
    <location>
        <begin position="234"/>
        <end position="252"/>
    </location>
</feature>
<feature type="transmembrane region" description="Helical" evidence="8">
    <location>
        <begin position="70"/>
        <end position="91"/>
    </location>
</feature>
<feature type="transmembrane region" description="Helical" evidence="8">
    <location>
        <begin position="420"/>
        <end position="439"/>
    </location>
</feature>
<keyword evidence="6 8" id="KW-0472">Membrane</keyword>
<feature type="transmembrane region" description="Helical" evidence="8">
    <location>
        <begin position="165"/>
        <end position="187"/>
    </location>
</feature>
<evidence type="ECO:0000256" key="1">
    <source>
        <dbReference type="ARBA" id="ARBA00004141"/>
    </source>
</evidence>
<evidence type="ECO:0000256" key="8">
    <source>
        <dbReference type="SAM" id="Phobius"/>
    </source>
</evidence>
<evidence type="ECO:0000313" key="9">
    <source>
        <dbReference type="EMBL" id="TPE42382.1"/>
    </source>
</evidence>
<reference evidence="9 10" key="1">
    <citation type="submission" date="2019-06" db="EMBL/GenBank/DDBJ databases">
        <title>A novel bacterium of genus Pontibacter, isolated from marine sediment.</title>
        <authorList>
            <person name="Huang H."/>
            <person name="Mo K."/>
            <person name="Hu Y."/>
        </authorList>
    </citation>
    <scope>NUCLEOTIDE SEQUENCE [LARGE SCALE GENOMIC DNA]</scope>
    <source>
        <strain evidence="9 10">HB172049</strain>
    </source>
</reference>
<keyword evidence="3" id="KW-0813">Transport</keyword>
<organism evidence="9 10">
    <name type="scientific">Pontibacter mangrovi</name>
    <dbReference type="NCBI Taxonomy" id="2589816"/>
    <lineage>
        <taxon>Bacteria</taxon>
        <taxon>Pseudomonadati</taxon>
        <taxon>Bacteroidota</taxon>
        <taxon>Cytophagia</taxon>
        <taxon>Cytophagales</taxon>
        <taxon>Hymenobacteraceae</taxon>
        <taxon>Pontibacter</taxon>
    </lineage>
</organism>
<feature type="transmembrane region" description="Helical" evidence="8">
    <location>
        <begin position="6"/>
        <end position="23"/>
    </location>
</feature>
<keyword evidence="5 8" id="KW-1133">Transmembrane helix</keyword>
<dbReference type="EMBL" id="VFRQ01000013">
    <property type="protein sequence ID" value="TPE42382.1"/>
    <property type="molecule type" value="Genomic_DNA"/>
</dbReference>
<comment type="subcellular location">
    <subcellularLocation>
        <location evidence="1">Membrane</location>
        <topology evidence="1">Multi-pass membrane protein</topology>
    </subcellularLocation>
</comment>
<feature type="transmembrane region" description="Helical" evidence="8">
    <location>
        <begin position="471"/>
        <end position="489"/>
    </location>
</feature>
<feature type="transmembrane region" description="Helical" evidence="8">
    <location>
        <begin position="545"/>
        <end position="564"/>
    </location>
</feature>
<dbReference type="Proteomes" id="UP000316727">
    <property type="component" value="Unassembled WGS sequence"/>
</dbReference>
<dbReference type="AlphaFoldDB" id="A0A501W0Z1"/>
<evidence type="ECO:0000256" key="5">
    <source>
        <dbReference type="ARBA" id="ARBA00022989"/>
    </source>
</evidence>
<comment type="caution">
    <text evidence="9">The sequence shown here is derived from an EMBL/GenBank/DDBJ whole genome shotgun (WGS) entry which is preliminary data.</text>
</comment>
<dbReference type="InterPro" id="IPR038377">
    <property type="entry name" value="Na/Glc_symporter_sf"/>
</dbReference>
<evidence type="ECO:0000313" key="10">
    <source>
        <dbReference type="Proteomes" id="UP000316727"/>
    </source>
</evidence>
<evidence type="ECO:0000256" key="6">
    <source>
        <dbReference type="ARBA" id="ARBA00023136"/>
    </source>
</evidence>
<evidence type="ECO:0000256" key="7">
    <source>
        <dbReference type="RuleBase" id="RU362091"/>
    </source>
</evidence>
<dbReference type="GO" id="GO:0022857">
    <property type="term" value="F:transmembrane transporter activity"/>
    <property type="evidence" value="ECO:0007669"/>
    <property type="project" value="InterPro"/>
</dbReference>
<evidence type="ECO:0000256" key="4">
    <source>
        <dbReference type="ARBA" id="ARBA00022692"/>
    </source>
</evidence>
<name>A0A501W0Z1_9BACT</name>
<gene>
    <name evidence="9" type="ORF">FJM65_18310</name>
</gene>
<dbReference type="PROSITE" id="PS50283">
    <property type="entry name" value="NA_SOLUT_SYMP_3"/>
    <property type="match status" value="1"/>
</dbReference>
<dbReference type="InterPro" id="IPR001734">
    <property type="entry name" value="Na/solute_symporter"/>
</dbReference>
<feature type="transmembrane region" description="Helical" evidence="8">
    <location>
        <begin position="364"/>
        <end position="386"/>
    </location>
</feature>
<dbReference type="InterPro" id="IPR050277">
    <property type="entry name" value="Sodium:Solute_Symporter"/>
</dbReference>
<feature type="transmembrane region" description="Helical" evidence="8">
    <location>
        <begin position="392"/>
        <end position="413"/>
    </location>
</feature>
<feature type="transmembrane region" description="Helical" evidence="8">
    <location>
        <begin position="273"/>
        <end position="294"/>
    </location>
</feature>
<proteinExistence type="inferred from homology"/>
<keyword evidence="4 8" id="KW-0812">Transmembrane</keyword>
<sequence>MNSTDLVVLVIYLAGLLVMGSIFSRLKTTQEMFAAGGQSPWWLSGLSAFMTTFSAGTFVVWGGIAYQHGMVGVSILAVIGIASMLVGWVLAARWKSFGYDSAAAFLDARFGRSIVQFYTWLQGTVGVFTMGGAIYALAVIVTALIPLPADHFLADPETGRFSVTVASLLISVLVILITSSGGLWAVLMTDALQFIILTVSVLVVVPLILLRVGGPEDFVSNAPEGFFSLVSGEFTWWFLAGWSLVFFFKMGGEWAYIQRFVCVPSQKDARKSSYLFGILYLVSPLIWMLPPMAYRLINPAADPEQAYILACQVVLPAGMLGLMIAAMCSATASMVTTQLNVFAGAFTTEFYQRLLRPEADEKELVVVGRVITLLLGGIAIAGALIIPRMGTYTGYILASVAILTGPLVLPTIWGLFSRKIGLGTAWTVTLLSIAVGLLVKGGLQRGGWFVEIPFLASVTELAQLNERMTEIVIGTAFPLLLLVIAEGTIKETHAGWERILASRARHHKALPVSPSPLPARLCGWSTMIIGILMLLLAFTDREDTLILGGFAVVLLIVGGGILLVTKRLERSAAKQVAAPQDRELVNNG</sequence>
<keyword evidence="10" id="KW-1185">Reference proteome</keyword>
<dbReference type="Pfam" id="PF00474">
    <property type="entry name" value="SSF"/>
    <property type="match status" value="1"/>
</dbReference>
<dbReference type="GO" id="GO:0005886">
    <property type="term" value="C:plasma membrane"/>
    <property type="evidence" value="ECO:0007669"/>
    <property type="project" value="TreeGrafter"/>
</dbReference>
<dbReference type="PANTHER" id="PTHR48086:SF7">
    <property type="entry name" value="SODIUM-SOLUTE SYMPORTER-RELATED"/>
    <property type="match status" value="1"/>
</dbReference>
<feature type="transmembrane region" description="Helical" evidence="8">
    <location>
        <begin position="117"/>
        <end position="145"/>
    </location>
</feature>
<feature type="transmembrane region" description="Helical" evidence="8">
    <location>
        <begin position="194"/>
        <end position="214"/>
    </location>
</feature>
<feature type="transmembrane region" description="Helical" evidence="8">
    <location>
        <begin position="521"/>
        <end position="539"/>
    </location>
</feature>
<dbReference type="OrthoDB" id="9761931at2"/>
<comment type="similarity">
    <text evidence="2 7">Belongs to the sodium:solute symporter (SSF) (TC 2.A.21) family.</text>
</comment>
<evidence type="ECO:0000256" key="2">
    <source>
        <dbReference type="ARBA" id="ARBA00006434"/>
    </source>
</evidence>
<feature type="transmembrane region" description="Helical" evidence="8">
    <location>
        <begin position="306"/>
        <end position="328"/>
    </location>
</feature>
<dbReference type="PANTHER" id="PTHR48086">
    <property type="entry name" value="SODIUM/PROLINE SYMPORTER-RELATED"/>
    <property type="match status" value="1"/>
</dbReference>
<protein>
    <submittedName>
        <fullName evidence="9">Na+:solute symporter</fullName>
    </submittedName>
</protein>
<dbReference type="Gene3D" id="1.20.1730.10">
    <property type="entry name" value="Sodium/glucose cotransporter"/>
    <property type="match status" value="1"/>
</dbReference>
<feature type="transmembrane region" description="Helical" evidence="8">
    <location>
        <begin position="43"/>
        <end position="64"/>
    </location>
</feature>
<accession>A0A501W0Z1</accession>
<evidence type="ECO:0000256" key="3">
    <source>
        <dbReference type="ARBA" id="ARBA00022448"/>
    </source>
</evidence>